<dbReference type="KEGG" id="acaf:CA12_28500"/>
<protein>
    <submittedName>
        <fullName evidence="2">Uncharacterized protein</fullName>
    </submittedName>
</protein>
<dbReference type="RefSeq" id="WP_145359680.1">
    <property type="nucleotide sequence ID" value="NZ_CP036265.1"/>
</dbReference>
<organism evidence="2 3">
    <name type="scientific">Alienimonas californiensis</name>
    <dbReference type="NCBI Taxonomy" id="2527989"/>
    <lineage>
        <taxon>Bacteria</taxon>
        <taxon>Pseudomonadati</taxon>
        <taxon>Planctomycetota</taxon>
        <taxon>Planctomycetia</taxon>
        <taxon>Planctomycetales</taxon>
        <taxon>Planctomycetaceae</taxon>
        <taxon>Alienimonas</taxon>
    </lineage>
</organism>
<feature type="compositionally biased region" description="Basic and acidic residues" evidence="1">
    <location>
        <begin position="189"/>
        <end position="208"/>
    </location>
</feature>
<sequence length="309" mass="32698">MSTTYAPPPRPAVDPPTPQTSGSTAADGKMPAGEAGESYTARAELLPVEVTVRPTGPNNTPEVIFTDVGEDVGVAVLERRFFFSTDDWFSISSVKTAVAAYRGRRSGRRVGARRASVSVMKALRDAFEQAADAGAPVAPYDKAVEPTARPGGTSVAEKTVLKRPFKAGSPKTFGPATDRPDEAAASSTEAERPVGEAPHDPWEPQHERPRLAVRTLARGDRDAALGLVECSLPRPGRRLPQQAADFLTMLAANELRVLYAEGVNGGDPASGSHVGFTVLAELPGKTPEELTALLTEQARDLLGGDFETV</sequence>
<dbReference type="Proteomes" id="UP000318741">
    <property type="component" value="Chromosome"/>
</dbReference>
<evidence type="ECO:0000256" key="1">
    <source>
        <dbReference type="SAM" id="MobiDB-lite"/>
    </source>
</evidence>
<dbReference type="EMBL" id="CP036265">
    <property type="protein sequence ID" value="QDT16743.1"/>
    <property type="molecule type" value="Genomic_DNA"/>
</dbReference>
<feature type="region of interest" description="Disordered" evidence="1">
    <location>
        <begin position="1"/>
        <end position="39"/>
    </location>
</feature>
<gene>
    <name evidence="2" type="ORF">CA12_28500</name>
</gene>
<keyword evidence="3" id="KW-1185">Reference proteome</keyword>
<name>A0A517PBI5_9PLAN</name>
<proteinExistence type="predicted"/>
<feature type="compositionally biased region" description="Pro residues" evidence="1">
    <location>
        <begin position="1"/>
        <end position="18"/>
    </location>
</feature>
<accession>A0A517PBI5</accession>
<evidence type="ECO:0000313" key="3">
    <source>
        <dbReference type="Proteomes" id="UP000318741"/>
    </source>
</evidence>
<evidence type="ECO:0000313" key="2">
    <source>
        <dbReference type="EMBL" id="QDT16743.1"/>
    </source>
</evidence>
<feature type="region of interest" description="Disordered" evidence="1">
    <location>
        <begin position="143"/>
        <end position="208"/>
    </location>
</feature>
<reference evidence="2 3" key="1">
    <citation type="submission" date="2019-02" db="EMBL/GenBank/DDBJ databases">
        <title>Deep-cultivation of Planctomycetes and their phenomic and genomic characterization uncovers novel biology.</title>
        <authorList>
            <person name="Wiegand S."/>
            <person name="Jogler M."/>
            <person name="Boedeker C."/>
            <person name="Pinto D."/>
            <person name="Vollmers J."/>
            <person name="Rivas-Marin E."/>
            <person name="Kohn T."/>
            <person name="Peeters S.H."/>
            <person name="Heuer A."/>
            <person name="Rast P."/>
            <person name="Oberbeckmann S."/>
            <person name="Bunk B."/>
            <person name="Jeske O."/>
            <person name="Meyerdierks A."/>
            <person name="Storesund J.E."/>
            <person name="Kallscheuer N."/>
            <person name="Luecker S."/>
            <person name="Lage O.M."/>
            <person name="Pohl T."/>
            <person name="Merkel B.J."/>
            <person name="Hornburger P."/>
            <person name="Mueller R.-W."/>
            <person name="Bruemmer F."/>
            <person name="Labrenz M."/>
            <person name="Spormann A.M."/>
            <person name="Op den Camp H."/>
            <person name="Overmann J."/>
            <person name="Amann R."/>
            <person name="Jetten M.S.M."/>
            <person name="Mascher T."/>
            <person name="Medema M.H."/>
            <person name="Devos D.P."/>
            <person name="Kaster A.-K."/>
            <person name="Ovreas L."/>
            <person name="Rohde M."/>
            <person name="Galperin M.Y."/>
            <person name="Jogler C."/>
        </authorList>
    </citation>
    <scope>NUCLEOTIDE SEQUENCE [LARGE SCALE GENOMIC DNA]</scope>
    <source>
        <strain evidence="2 3">CA12</strain>
    </source>
</reference>
<dbReference type="AlphaFoldDB" id="A0A517PBI5"/>